<dbReference type="GO" id="GO:0160147">
    <property type="term" value="F:tRNA pseudouridine(38-40) synthase activity"/>
    <property type="evidence" value="ECO:0007669"/>
    <property type="project" value="UniProtKB-EC"/>
</dbReference>
<comment type="similarity">
    <text evidence="1">Belongs to the pseudouridine synthase RluA family.</text>
</comment>
<evidence type="ECO:0000313" key="5">
    <source>
        <dbReference type="Proteomes" id="UP000054498"/>
    </source>
</evidence>
<evidence type="ECO:0000256" key="1">
    <source>
        <dbReference type="ARBA" id="ARBA00010876"/>
    </source>
</evidence>
<dbReference type="Pfam" id="PF00849">
    <property type="entry name" value="PseudoU_synth_2"/>
    <property type="match status" value="1"/>
</dbReference>
<dbReference type="GeneID" id="25740983"/>
<dbReference type="PANTHER" id="PTHR21600:SF87">
    <property type="entry name" value="RNA PSEUDOURIDYLATE SYNTHASE DOMAIN-CONTAINING PROTEIN 1"/>
    <property type="match status" value="1"/>
</dbReference>
<dbReference type="EC" id="5.4.99.12" evidence="4"/>
<dbReference type="GO" id="GO:0003723">
    <property type="term" value="F:RNA binding"/>
    <property type="evidence" value="ECO:0007669"/>
    <property type="project" value="InterPro"/>
</dbReference>
<name>A0A0D2MGI8_9CHLO</name>
<feature type="region of interest" description="Disordered" evidence="2">
    <location>
        <begin position="17"/>
        <end position="48"/>
    </location>
</feature>
<dbReference type="CDD" id="cd02869">
    <property type="entry name" value="PseudoU_synth_RluA_like"/>
    <property type="match status" value="1"/>
</dbReference>
<evidence type="ECO:0000256" key="2">
    <source>
        <dbReference type="SAM" id="MobiDB-lite"/>
    </source>
</evidence>
<reference evidence="4 5" key="1">
    <citation type="journal article" date="2013" name="BMC Genomics">
        <title>Reconstruction of the lipid metabolism for the microalga Monoraphidium neglectum from its genome sequence reveals characteristics suitable for biofuel production.</title>
        <authorList>
            <person name="Bogen C."/>
            <person name="Al-Dilaimi A."/>
            <person name="Albersmeier A."/>
            <person name="Wichmann J."/>
            <person name="Grundmann M."/>
            <person name="Rupp O."/>
            <person name="Lauersen K.J."/>
            <person name="Blifernez-Klassen O."/>
            <person name="Kalinowski J."/>
            <person name="Goesmann A."/>
            <person name="Mussgnug J.H."/>
            <person name="Kruse O."/>
        </authorList>
    </citation>
    <scope>NUCLEOTIDE SEQUENCE [LARGE SCALE GENOMIC DNA]</scope>
    <source>
        <strain evidence="4 5">SAG 48.87</strain>
    </source>
</reference>
<dbReference type="STRING" id="145388.A0A0D2MGI8"/>
<proteinExistence type="inferred from homology"/>
<dbReference type="InterPro" id="IPR020103">
    <property type="entry name" value="PsdUridine_synth_cat_dom_sf"/>
</dbReference>
<dbReference type="InterPro" id="IPR050188">
    <property type="entry name" value="RluA_PseudoU_synthase"/>
</dbReference>
<dbReference type="EMBL" id="KK101725">
    <property type="protein sequence ID" value="KIY99851.1"/>
    <property type="molecule type" value="Genomic_DNA"/>
</dbReference>
<dbReference type="SUPFAM" id="SSF55120">
    <property type="entry name" value="Pseudouridine synthase"/>
    <property type="match status" value="1"/>
</dbReference>
<feature type="domain" description="Pseudouridine synthase RsuA/RluA-like" evidence="3">
    <location>
        <begin position="341"/>
        <end position="538"/>
    </location>
</feature>
<dbReference type="PANTHER" id="PTHR21600">
    <property type="entry name" value="MITOCHONDRIAL RNA PSEUDOURIDINE SYNTHASE"/>
    <property type="match status" value="1"/>
</dbReference>
<keyword evidence="5" id="KW-1185">Reference proteome</keyword>
<dbReference type="InterPro" id="IPR006145">
    <property type="entry name" value="PsdUridine_synth_RsuA/RluA"/>
</dbReference>
<feature type="compositionally biased region" description="Basic residues" evidence="2">
    <location>
        <begin position="32"/>
        <end position="42"/>
    </location>
</feature>
<accession>A0A0D2MGI8</accession>
<feature type="compositionally biased region" description="Gly residues" evidence="2">
    <location>
        <begin position="254"/>
        <end position="268"/>
    </location>
</feature>
<protein>
    <submittedName>
        <fullName evidence="4">Ribosomal large subunit pseudouridine synthase D</fullName>
        <ecNumber evidence="4">5.4.99.12</ecNumber>
    </submittedName>
</protein>
<dbReference type="GO" id="GO:0000455">
    <property type="term" value="P:enzyme-directed rRNA pseudouridine synthesis"/>
    <property type="evidence" value="ECO:0007669"/>
    <property type="project" value="TreeGrafter"/>
</dbReference>
<dbReference type="RefSeq" id="XP_013898871.1">
    <property type="nucleotide sequence ID" value="XM_014043417.1"/>
</dbReference>
<gene>
    <name evidence="4" type="ORF">MNEG_8107</name>
</gene>
<dbReference type="KEGG" id="mng:MNEG_8107"/>
<feature type="region of interest" description="Disordered" evidence="2">
    <location>
        <begin position="251"/>
        <end position="283"/>
    </location>
</feature>
<evidence type="ECO:0000313" key="4">
    <source>
        <dbReference type="EMBL" id="KIY99851.1"/>
    </source>
</evidence>
<dbReference type="Gene3D" id="3.30.2350.10">
    <property type="entry name" value="Pseudouridine synthase"/>
    <property type="match status" value="2"/>
</dbReference>
<dbReference type="Proteomes" id="UP000054498">
    <property type="component" value="Unassembled WGS sequence"/>
</dbReference>
<organism evidence="4 5">
    <name type="scientific">Monoraphidium neglectum</name>
    <dbReference type="NCBI Taxonomy" id="145388"/>
    <lineage>
        <taxon>Eukaryota</taxon>
        <taxon>Viridiplantae</taxon>
        <taxon>Chlorophyta</taxon>
        <taxon>core chlorophytes</taxon>
        <taxon>Chlorophyceae</taxon>
        <taxon>CS clade</taxon>
        <taxon>Sphaeropleales</taxon>
        <taxon>Selenastraceae</taxon>
        <taxon>Monoraphidium</taxon>
    </lineage>
</organism>
<evidence type="ECO:0000259" key="3">
    <source>
        <dbReference type="Pfam" id="PF00849"/>
    </source>
</evidence>
<dbReference type="AlphaFoldDB" id="A0A0D2MGI8"/>
<feature type="compositionally biased region" description="Low complexity" evidence="2">
    <location>
        <begin position="17"/>
        <end position="31"/>
    </location>
</feature>
<dbReference type="OrthoDB" id="418349at2759"/>
<keyword evidence="4" id="KW-0413">Isomerase</keyword>
<sequence>MEPSRTIQAIDAAACASVPSVAPEPAAAAPPRRQHHPRKPKVPRAASPPAAVVAAAAAEVLESEIDQILLKTSKRKGRKEIPADPQVRDSIRRRIAESRVKKQSRLSFHCPACTTVLSRSGTLAAHVARCCSDILDPKAVQRASDAGDAAALQQLLDAAGLAESKLRRRALEITFLPNGVRTTAYAVPGEAGPAVTAAAGATQTVEEDEEEMPLDGAAAVAAAAAAAVVAAEEAEFSSFLEAANRAADEALGAQGDGGGGSSGGGDGGAPKVRAPRLPVPKGDTAALGSKRQRIAEAPADIAAQLGLPLERSERLLLRAMRGIPLAHDRDDPVQVVYEDEHFIAVCKPPNVHSAPTHRWRGGSMVNRLLAHMGGKPPYLMHRLDVDTSGLLLFGKVAEVVPGVMQQFRERTVAKEYLAITVGAPQPPDPSGAFDVDAPIGRHPSIETARRVAPPEDEEGKPAATGFKVEAANPQAPLVEPGAGCEAGQLWHERGPRIGGGGGGGGDDARSIDGLVGAAIVRCFPKSGRTHQIRVHLAHAGHPIISDAVYGVTGPWMPRQALHALALTITHPLTGQRLRMVAPLPEDFRAAAQQLGLQPPSDAL</sequence>